<dbReference type="EMBL" id="KZ293415">
    <property type="protein sequence ID" value="PBK78685.1"/>
    <property type="molecule type" value="Genomic_DNA"/>
</dbReference>
<proteinExistence type="predicted"/>
<name>A0A2H3C6J2_9AGAR</name>
<sequence>MHKAIETLDVFFSDIPLQTTVSLILVQLPPPLLSLDVAEKSLASAAATSVSVSSCRSPAALVSTVTTG</sequence>
<dbReference type="Proteomes" id="UP000218334">
    <property type="component" value="Unassembled WGS sequence"/>
</dbReference>
<accession>A0A2H3C6J2</accession>
<gene>
    <name evidence="1" type="ORF">ARMSODRAFT_947654</name>
</gene>
<evidence type="ECO:0000313" key="1">
    <source>
        <dbReference type="EMBL" id="PBK78685.1"/>
    </source>
</evidence>
<evidence type="ECO:0000313" key="2">
    <source>
        <dbReference type="Proteomes" id="UP000218334"/>
    </source>
</evidence>
<dbReference type="AlphaFoldDB" id="A0A2H3C6J2"/>
<protein>
    <submittedName>
        <fullName evidence="1">Uncharacterized protein</fullName>
    </submittedName>
</protein>
<reference evidence="2" key="1">
    <citation type="journal article" date="2017" name="Nat. Ecol. Evol.">
        <title>Genome expansion and lineage-specific genetic innovations in the forest pathogenic fungi Armillaria.</title>
        <authorList>
            <person name="Sipos G."/>
            <person name="Prasanna A.N."/>
            <person name="Walter M.C."/>
            <person name="O'Connor E."/>
            <person name="Balint B."/>
            <person name="Krizsan K."/>
            <person name="Kiss B."/>
            <person name="Hess J."/>
            <person name="Varga T."/>
            <person name="Slot J."/>
            <person name="Riley R."/>
            <person name="Boka B."/>
            <person name="Rigling D."/>
            <person name="Barry K."/>
            <person name="Lee J."/>
            <person name="Mihaltcheva S."/>
            <person name="LaButti K."/>
            <person name="Lipzen A."/>
            <person name="Waldron R."/>
            <person name="Moloney N.M."/>
            <person name="Sperisen C."/>
            <person name="Kredics L."/>
            <person name="Vagvoelgyi C."/>
            <person name="Patrignani A."/>
            <person name="Fitzpatrick D."/>
            <person name="Nagy I."/>
            <person name="Doyle S."/>
            <person name="Anderson J.B."/>
            <person name="Grigoriev I.V."/>
            <person name="Gueldener U."/>
            <person name="Muensterkoetter M."/>
            <person name="Nagy L.G."/>
        </authorList>
    </citation>
    <scope>NUCLEOTIDE SEQUENCE [LARGE SCALE GENOMIC DNA]</scope>
    <source>
        <strain evidence="2">28-4</strain>
    </source>
</reference>
<organism evidence="1 2">
    <name type="scientific">Armillaria solidipes</name>
    <dbReference type="NCBI Taxonomy" id="1076256"/>
    <lineage>
        <taxon>Eukaryota</taxon>
        <taxon>Fungi</taxon>
        <taxon>Dikarya</taxon>
        <taxon>Basidiomycota</taxon>
        <taxon>Agaricomycotina</taxon>
        <taxon>Agaricomycetes</taxon>
        <taxon>Agaricomycetidae</taxon>
        <taxon>Agaricales</taxon>
        <taxon>Marasmiineae</taxon>
        <taxon>Physalacriaceae</taxon>
        <taxon>Armillaria</taxon>
    </lineage>
</organism>
<keyword evidence="2" id="KW-1185">Reference proteome</keyword>